<reference evidence="1" key="2">
    <citation type="journal article" date="2023" name="Plants (Basel)">
        <title>Annotation of the Turnera subulata (Passifloraceae) Draft Genome Reveals the S-Locus Evolved after the Divergence of Turneroideae from Passifloroideae in a Stepwise Manner.</title>
        <authorList>
            <person name="Henning P.M."/>
            <person name="Roalson E.H."/>
            <person name="Mir W."/>
            <person name="McCubbin A.G."/>
            <person name="Shore J.S."/>
        </authorList>
    </citation>
    <scope>NUCLEOTIDE SEQUENCE</scope>
    <source>
        <strain evidence="1">F60SS</strain>
    </source>
</reference>
<dbReference type="Proteomes" id="UP001141552">
    <property type="component" value="Unassembled WGS sequence"/>
</dbReference>
<keyword evidence="2" id="KW-1185">Reference proteome</keyword>
<accession>A0A9Q0FRR6</accession>
<dbReference type="PANTHER" id="PTHR34133">
    <property type="entry name" value="OS07G0633000 PROTEIN"/>
    <property type="match status" value="1"/>
</dbReference>
<dbReference type="PANTHER" id="PTHR34133:SF8">
    <property type="entry name" value="OS07G0633000 PROTEIN"/>
    <property type="match status" value="1"/>
</dbReference>
<evidence type="ECO:0000313" key="1">
    <source>
        <dbReference type="EMBL" id="KAJ4835387.1"/>
    </source>
</evidence>
<dbReference type="OrthoDB" id="496281at2759"/>
<evidence type="ECO:0008006" key="3">
    <source>
        <dbReference type="Google" id="ProtNLM"/>
    </source>
</evidence>
<organism evidence="1 2">
    <name type="scientific">Turnera subulata</name>
    <dbReference type="NCBI Taxonomy" id="218843"/>
    <lineage>
        <taxon>Eukaryota</taxon>
        <taxon>Viridiplantae</taxon>
        <taxon>Streptophyta</taxon>
        <taxon>Embryophyta</taxon>
        <taxon>Tracheophyta</taxon>
        <taxon>Spermatophyta</taxon>
        <taxon>Magnoliopsida</taxon>
        <taxon>eudicotyledons</taxon>
        <taxon>Gunneridae</taxon>
        <taxon>Pentapetalae</taxon>
        <taxon>rosids</taxon>
        <taxon>fabids</taxon>
        <taxon>Malpighiales</taxon>
        <taxon>Passifloraceae</taxon>
        <taxon>Turnera</taxon>
    </lineage>
</organism>
<protein>
    <recommendedName>
        <fullName evidence="3">DUF1997 family protein</fullName>
    </recommendedName>
</protein>
<dbReference type="AlphaFoldDB" id="A0A9Q0FRR6"/>
<sequence>MVQIAASFFVPCSQQVLAGHYSIEGWKQKQKKQEWQCLAMAGSRSKRIVVKNQVAAKPATYTSRMTTDVPFYESPGASFDKYLEHKSRVFEAIFPDRMRSQKLNEEEWRIQMLPINFLFLNVCPVVDMRLRCKTGGRDYPPGVPNEITKILELDITRWELHGLDNTFDPSQFSLEVKGTLFADRRVQTRLKGQLEMSISLVLPPVVALVPEDVRKSVAESVLTKLVENMKQKVNVSLLTDYRKFRRERL</sequence>
<dbReference type="EMBL" id="JAKUCV010004434">
    <property type="protein sequence ID" value="KAJ4835387.1"/>
    <property type="molecule type" value="Genomic_DNA"/>
</dbReference>
<gene>
    <name evidence="1" type="ORF">Tsubulata_010549</name>
</gene>
<comment type="caution">
    <text evidence="1">The sequence shown here is derived from an EMBL/GenBank/DDBJ whole genome shotgun (WGS) entry which is preliminary data.</text>
</comment>
<dbReference type="InterPro" id="IPR018971">
    <property type="entry name" value="DUF1997"/>
</dbReference>
<dbReference type="Pfam" id="PF09366">
    <property type="entry name" value="DUF1997"/>
    <property type="match status" value="1"/>
</dbReference>
<evidence type="ECO:0000313" key="2">
    <source>
        <dbReference type="Proteomes" id="UP001141552"/>
    </source>
</evidence>
<name>A0A9Q0FRR6_9ROSI</name>
<reference evidence="1" key="1">
    <citation type="submission" date="2022-02" db="EMBL/GenBank/DDBJ databases">
        <authorList>
            <person name="Henning P.M."/>
            <person name="McCubbin A.G."/>
            <person name="Shore J.S."/>
        </authorList>
    </citation>
    <scope>NUCLEOTIDE SEQUENCE</scope>
    <source>
        <strain evidence="1">F60SS</strain>
        <tissue evidence="1">Leaves</tissue>
    </source>
</reference>
<proteinExistence type="predicted"/>